<evidence type="ECO:0000256" key="2">
    <source>
        <dbReference type="SAM" id="SignalP"/>
    </source>
</evidence>
<protein>
    <submittedName>
        <fullName evidence="3">(northern house mosquito) hypothetical protein</fullName>
    </submittedName>
</protein>
<name>A0A8D8FXW3_CULPI</name>
<organism evidence="3">
    <name type="scientific">Culex pipiens</name>
    <name type="common">House mosquito</name>
    <dbReference type="NCBI Taxonomy" id="7175"/>
    <lineage>
        <taxon>Eukaryota</taxon>
        <taxon>Metazoa</taxon>
        <taxon>Ecdysozoa</taxon>
        <taxon>Arthropoda</taxon>
        <taxon>Hexapoda</taxon>
        <taxon>Insecta</taxon>
        <taxon>Pterygota</taxon>
        <taxon>Neoptera</taxon>
        <taxon>Endopterygota</taxon>
        <taxon>Diptera</taxon>
        <taxon>Nematocera</taxon>
        <taxon>Culicoidea</taxon>
        <taxon>Culicidae</taxon>
        <taxon>Culicinae</taxon>
        <taxon>Culicini</taxon>
        <taxon>Culex</taxon>
        <taxon>Culex</taxon>
    </lineage>
</organism>
<keyword evidence="1" id="KW-1133">Transmembrane helix</keyword>
<sequence length="248" mass="27562">MLLLLLLAILPEATPKLICVLSDCSIDGAEPAHPNCTLDHFLTENLTPVIQREAAQIGTNSRGSFLNIIGSNSGPFCVAMEVLLVIQNDDKIDPSKLQLSARCRQKGMFNYDLTLELVGHVSSGRLKCFRRFDNETDQCKRVRNDRLRLTTLDGGGMRVENLNRNGKFLGGLDFEKEKVGPVRNEPCDCKKYDRLSEKYLFCEEDAAVGLDDSIGKYVAYVIAAFYVAIVGISVLAYFLFLKSVIEVS</sequence>
<accession>A0A8D8FXW3</accession>
<dbReference type="AlphaFoldDB" id="A0A8D8FXW3"/>
<keyword evidence="1" id="KW-0472">Membrane</keyword>
<feature type="transmembrane region" description="Helical" evidence="1">
    <location>
        <begin position="217"/>
        <end position="240"/>
    </location>
</feature>
<evidence type="ECO:0000313" key="3">
    <source>
        <dbReference type="EMBL" id="CAG6487661.1"/>
    </source>
</evidence>
<feature type="chain" id="PRO_5034687227" evidence="2">
    <location>
        <begin position="16"/>
        <end position="248"/>
    </location>
</feature>
<keyword evidence="1" id="KW-0812">Transmembrane</keyword>
<proteinExistence type="predicted"/>
<keyword evidence="2" id="KW-0732">Signal</keyword>
<feature type="signal peptide" evidence="2">
    <location>
        <begin position="1"/>
        <end position="15"/>
    </location>
</feature>
<dbReference type="EMBL" id="HBUE01107291">
    <property type="protein sequence ID" value="CAG6487661.1"/>
    <property type="molecule type" value="Transcribed_RNA"/>
</dbReference>
<reference evidence="3" key="1">
    <citation type="submission" date="2021-05" db="EMBL/GenBank/DDBJ databases">
        <authorList>
            <person name="Alioto T."/>
            <person name="Alioto T."/>
            <person name="Gomez Garrido J."/>
        </authorList>
    </citation>
    <scope>NUCLEOTIDE SEQUENCE</scope>
</reference>
<evidence type="ECO:0000256" key="1">
    <source>
        <dbReference type="SAM" id="Phobius"/>
    </source>
</evidence>